<dbReference type="InterPro" id="IPR011051">
    <property type="entry name" value="RmlC_Cupin_sf"/>
</dbReference>
<evidence type="ECO:0000313" key="5">
    <source>
        <dbReference type="Proteomes" id="UP000567067"/>
    </source>
</evidence>
<feature type="domain" description="MannoseP isomerase/GMP-like beta-helix" evidence="3">
    <location>
        <begin position="293"/>
        <end position="326"/>
    </location>
</feature>
<dbReference type="AlphaFoldDB" id="A0A7W3SUT5"/>
<dbReference type="PANTHER" id="PTHR46390">
    <property type="entry name" value="MANNOSE-1-PHOSPHATE GUANYLYLTRANSFERASE"/>
    <property type="match status" value="1"/>
</dbReference>
<dbReference type="RefSeq" id="WP_182536951.1">
    <property type="nucleotide sequence ID" value="NZ_JACJIP010000020.1"/>
</dbReference>
<evidence type="ECO:0000313" key="4">
    <source>
        <dbReference type="EMBL" id="MBA9086655.1"/>
    </source>
</evidence>
<dbReference type="EC" id="2.7.7.13" evidence="4"/>
<dbReference type="Gene3D" id="3.90.550.10">
    <property type="entry name" value="Spore Coat Polysaccharide Biosynthesis Protein SpsA, Chain A"/>
    <property type="match status" value="1"/>
</dbReference>
<evidence type="ECO:0000259" key="2">
    <source>
        <dbReference type="Pfam" id="PF07883"/>
    </source>
</evidence>
<dbReference type="SUPFAM" id="SSF51182">
    <property type="entry name" value="RmlC-like cupins"/>
    <property type="match status" value="1"/>
</dbReference>
<dbReference type="GO" id="GO:0009298">
    <property type="term" value="P:GDP-mannose biosynthetic process"/>
    <property type="evidence" value="ECO:0007669"/>
    <property type="project" value="TreeGrafter"/>
</dbReference>
<dbReference type="Proteomes" id="UP000567067">
    <property type="component" value="Unassembled WGS sequence"/>
</dbReference>
<dbReference type="SUPFAM" id="SSF53448">
    <property type="entry name" value="Nucleotide-diphospho-sugar transferases"/>
    <property type="match status" value="1"/>
</dbReference>
<dbReference type="InterPro" id="IPR005835">
    <property type="entry name" value="NTP_transferase_dom"/>
</dbReference>
<organism evidence="4 5">
    <name type="scientific">Fontibacillus solani</name>
    <dbReference type="NCBI Taxonomy" id="1572857"/>
    <lineage>
        <taxon>Bacteria</taxon>
        <taxon>Bacillati</taxon>
        <taxon>Bacillota</taxon>
        <taxon>Bacilli</taxon>
        <taxon>Bacillales</taxon>
        <taxon>Paenibacillaceae</taxon>
        <taxon>Fontibacillus</taxon>
    </lineage>
</organism>
<dbReference type="InterPro" id="IPR013096">
    <property type="entry name" value="Cupin_2"/>
</dbReference>
<keyword evidence="4" id="KW-0548">Nucleotidyltransferase</keyword>
<gene>
    <name evidence="4" type="ORF">FHR92_003135</name>
</gene>
<keyword evidence="5" id="KW-1185">Reference proteome</keyword>
<reference evidence="4 5" key="1">
    <citation type="submission" date="2020-08" db="EMBL/GenBank/DDBJ databases">
        <title>Genomic Encyclopedia of Type Strains, Phase III (KMG-III): the genomes of soil and plant-associated and newly described type strains.</title>
        <authorList>
            <person name="Whitman W."/>
        </authorList>
    </citation>
    <scope>NUCLEOTIDE SEQUENCE [LARGE SCALE GENOMIC DNA]</scope>
    <source>
        <strain evidence="4 5">CECT 8693</strain>
    </source>
</reference>
<keyword evidence="4" id="KW-0808">Transferase</keyword>
<dbReference type="InterPro" id="IPR014710">
    <property type="entry name" value="RmlC-like_jellyroll"/>
</dbReference>
<protein>
    <submittedName>
        <fullName evidence="4">Mannose-1-phosphate guanylyltransferase</fullName>
        <ecNumber evidence="4">2.7.7.13</ecNumber>
    </submittedName>
</protein>
<dbReference type="PANTHER" id="PTHR46390:SF1">
    <property type="entry name" value="MANNOSE-1-PHOSPHATE GUANYLYLTRANSFERASE"/>
    <property type="match status" value="1"/>
</dbReference>
<dbReference type="Gene3D" id="2.60.120.10">
    <property type="entry name" value="Jelly Rolls"/>
    <property type="match status" value="1"/>
</dbReference>
<evidence type="ECO:0000259" key="3">
    <source>
        <dbReference type="Pfam" id="PF22640"/>
    </source>
</evidence>
<comment type="caution">
    <text evidence="4">The sequence shown here is derived from an EMBL/GenBank/DDBJ whole genome shotgun (WGS) entry which is preliminary data.</text>
</comment>
<dbReference type="InterPro" id="IPR029044">
    <property type="entry name" value="Nucleotide-diphossugar_trans"/>
</dbReference>
<accession>A0A7W3SUT5</accession>
<proteinExistence type="predicted"/>
<sequence>MRIIVLSGGSGKRLWPLSNEIRSKLFLKLLPTEDGHRESMIQRACRQLNQAGLLSQTTIVTNRSQVEIIKNQVGEGIPILAEPFKRGTFISIGLAASYFYSKEHDHPDEAICVIPADLFVDAEFYNVLSRLPQILAQSGSELALIGTIPNRPSSQYGYIVPQENGKKDYYNVSKFAEKPDEELAASLISDHAFWNCGTFAFSLSFILSRLQDRGLPNQYEELLDRYELFPVTSFDEEVAEKTSHSIVVPYDKTWRDLGDWRVLSNYLGGHVIGRGQITNDARDTHLINELTYPIHVIGLSNVIVAASPDGILVADKDRSNEIKSILHDSQIPMFEEKRWGNIRVLDHSKTDIETLTKKVEMLAGKNTSYHSHQKRKEIWTILSGTGVFILEGVQYSVQTGDVLQIPNGAKHAVKAISPLEYIEIQIGNELMEEDKSRLTTTWEDTLISCKIVDEFDTFKK</sequence>
<dbReference type="InterPro" id="IPR054566">
    <property type="entry name" value="ManC/GMP-like_b-helix"/>
</dbReference>
<dbReference type="Pfam" id="PF00483">
    <property type="entry name" value="NTP_transferase"/>
    <property type="match status" value="1"/>
</dbReference>
<feature type="domain" description="Nucleotidyl transferase" evidence="1">
    <location>
        <begin position="4"/>
        <end position="263"/>
    </location>
</feature>
<dbReference type="CDD" id="cd02213">
    <property type="entry name" value="cupin_PMI_typeII_C"/>
    <property type="match status" value="1"/>
</dbReference>
<evidence type="ECO:0000259" key="1">
    <source>
        <dbReference type="Pfam" id="PF00483"/>
    </source>
</evidence>
<dbReference type="GO" id="GO:0004475">
    <property type="term" value="F:mannose-1-phosphate guanylyltransferase (GTP) activity"/>
    <property type="evidence" value="ECO:0007669"/>
    <property type="project" value="UniProtKB-EC"/>
</dbReference>
<dbReference type="InterPro" id="IPR051161">
    <property type="entry name" value="Mannose-6P_isomerase_type2"/>
</dbReference>
<dbReference type="EMBL" id="JACJIP010000020">
    <property type="protein sequence ID" value="MBA9086655.1"/>
    <property type="molecule type" value="Genomic_DNA"/>
</dbReference>
<name>A0A7W3SUT5_9BACL</name>
<dbReference type="Pfam" id="PF22640">
    <property type="entry name" value="ManC_GMP_beta-helix"/>
    <property type="match status" value="1"/>
</dbReference>
<feature type="domain" description="Cupin type-2" evidence="2">
    <location>
        <begin position="359"/>
        <end position="424"/>
    </location>
</feature>
<dbReference type="Pfam" id="PF07883">
    <property type="entry name" value="Cupin_2"/>
    <property type="match status" value="1"/>
</dbReference>